<organism evidence="2 3">
    <name type="scientific">Symbiodinium microadriaticum</name>
    <name type="common">Dinoflagellate</name>
    <name type="synonym">Zooxanthella microadriatica</name>
    <dbReference type="NCBI Taxonomy" id="2951"/>
    <lineage>
        <taxon>Eukaryota</taxon>
        <taxon>Sar</taxon>
        <taxon>Alveolata</taxon>
        <taxon>Dinophyceae</taxon>
        <taxon>Suessiales</taxon>
        <taxon>Symbiodiniaceae</taxon>
        <taxon>Symbiodinium</taxon>
    </lineage>
</organism>
<evidence type="ECO:0000256" key="1">
    <source>
        <dbReference type="SAM" id="MobiDB-lite"/>
    </source>
</evidence>
<accession>A0A1Q9E376</accession>
<dbReference type="AlphaFoldDB" id="A0A1Q9E376"/>
<name>A0A1Q9E376_SYMMI</name>
<keyword evidence="3" id="KW-1185">Reference proteome</keyword>
<feature type="region of interest" description="Disordered" evidence="1">
    <location>
        <begin position="367"/>
        <end position="420"/>
    </location>
</feature>
<feature type="compositionally biased region" description="Basic and acidic residues" evidence="1">
    <location>
        <begin position="1"/>
        <end position="14"/>
    </location>
</feature>
<feature type="compositionally biased region" description="Basic residues" evidence="1">
    <location>
        <begin position="18"/>
        <end position="33"/>
    </location>
</feature>
<sequence length="487" mass="53976">MSRSKLVEHMDAAEGIKSVKKKRKQKCFAKKAAAKPSADGSEEIASPPPVWASDDTSADEDSASAAHGQVASERTTEEQDDGTDDSPVAQASISKPFILVPSVMLAAMSDSPVQAYEIFQTEEYCPIMEYCPIIAGMSMFGGHVNNYCDTRGLSDRCDLNVARRTLDRQKTTVENMSAQNRSMVTVHNHLSLQAAVIENLLFPYERSQFIGLAAIGAYIALDKDNDSHLLSADSIGNGDTRSLHHCAFALYEKQLFCQKMVAACFIPEQLVSKWSGLINVQIVSLSEYVEIWKTTDKYLFSSNVDSKSWVSTEDVRAYDKDNNLCFIGYHDAGISYPEKFDNWGTFRYISEMTASFPTPRFEAIPTSRILHPDSGVDERMEEDDDIQVDSSQGVGAAPEEAIDERRQPEQDLKEPSHPDQEFHNAVKAKAMDAFNMLATGSIEVGERTGPFVSFGSDQHSVRNCDTGSPSLRQGLAWFTIMEEDYVL</sequence>
<dbReference type="Proteomes" id="UP000186817">
    <property type="component" value="Unassembled WGS sequence"/>
</dbReference>
<dbReference type="OrthoDB" id="424740at2759"/>
<feature type="compositionally biased region" description="Basic and acidic residues" evidence="1">
    <location>
        <begin position="403"/>
        <end position="420"/>
    </location>
</feature>
<feature type="region of interest" description="Disordered" evidence="1">
    <location>
        <begin position="1"/>
        <end position="90"/>
    </location>
</feature>
<evidence type="ECO:0000313" key="2">
    <source>
        <dbReference type="EMBL" id="OLQ01870.1"/>
    </source>
</evidence>
<gene>
    <name evidence="2" type="ORF">AK812_SmicGene15325</name>
</gene>
<evidence type="ECO:0000313" key="3">
    <source>
        <dbReference type="Proteomes" id="UP000186817"/>
    </source>
</evidence>
<dbReference type="EMBL" id="LSRX01000278">
    <property type="protein sequence ID" value="OLQ01870.1"/>
    <property type="molecule type" value="Genomic_DNA"/>
</dbReference>
<comment type="caution">
    <text evidence="2">The sequence shown here is derived from an EMBL/GenBank/DDBJ whole genome shotgun (WGS) entry which is preliminary data.</text>
</comment>
<reference evidence="2 3" key="1">
    <citation type="submission" date="2016-02" db="EMBL/GenBank/DDBJ databases">
        <title>Genome analysis of coral dinoflagellate symbionts highlights evolutionary adaptations to a symbiotic lifestyle.</title>
        <authorList>
            <person name="Aranda M."/>
            <person name="Li Y."/>
            <person name="Liew Y.J."/>
            <person name="Baumgarten S."/>
            <person name="Simakov O."/>
            <person name="Wilson M."/>
            <person name="Piel J."/>
            <person name="Ashoor H."/>
            <person name="Bougouffa S."/>
            <person name="Bajic V.B."/>
            <person name="Ryu T."/>
            <person name="Ravasi T."/>
            <person name="Bayer T."/>
            <person name="Micklem G."/>
            <person name="Kim H."/>
            <person name="Bhak J."/>
            <person name="Lajeunesse T.C."/>
            <person name="Voolstra C.R."/>
        </authorList>
    </citation>
    <scope>NUCLEOTIDE SEQUENCE [LARGE SCALE GENOMIC DNA]</scope>
    <source>
        <strain evidence="2 3">CCMP2467</strain>
    </source>
</reference>
<protein>
    <submittedName>
        <fullName evidence="2">Uncharacterized protein</fullName>
    </submittedName>
</protein>
<proteinExistence type="predicted"/>